<dbReference type="InterPro" id="IPR011330">
    <property type="entry name" value="Glyco_hydro/deAcase_b/a-brl"/>
</dbReference>
<feature type="signal peptide" evidence="2">
    <location>
        <begin position="1"/>
        <end position="29"/>
    </location>
</feature>
<accession>A0A1Y6BEM1</accession>
<name>A0A1Y6BEM1_9NEIS</name>
<reference evidence="5" key="1">
    <citation type="submission" date="2017-04" db="EMBL/GenBank/DDBJ databases">
        <authorList>
            <person name="Varghese N."/>
            <person name="Submissions S."/>
        </authorList>
    </citation>
    <scope>NUCLEOTIDE SEQUENCE [LARGE SCALE GENOMIC DNA]</scope>
    <source>
        <strain evidence="5">DSM 22618</strain>
    </source>
</reference>
<feature type="chain" id="PRO_5011989101" evidence="2">
    <location>
        <begin position="30"/>
        <end position="276"/>
    </location>
</feature>
<organism evidence="4 5">
    <name type="scientific">Pseudogulbenkiania subflava DSM 22618</name>
    <dbReference type="NCBI Taxonomy" id="1123014"/>
    <lineage>
        <taxon>Bacteria</taxon>
        <taxon>Pseudomonadati</taxon>
        <taxon>Pseudomonadota</taxon>
        <taxon>Betaproteobacteria</taxon>
        <taxon>Neisseriales</taxon>
        <taxon>Chromobacteriaceae</taxon>
        <taxon>Pseudogulbenkiania</taxon>
    </lineage>
</organism>
<dbReference type="InterPro" id="IPR002509">
    <property type="entry name" value="NODB_dom"/>
</dbReference>
<dbReference type="Gene3D" id="3.20.20.370">
    <property type="entry name" value="Glycoside hydrolase/deacetylase"/>
    <property type="match status" value="1"/>
</dbReference>
<dbReference type="PANTHER" id="PTHR34216:SF7">
    <property type="entry name" value="POLY-BETA-1,6-N-ACETYL-D-GLUCOSAMINE N-DEACETYLASE"/>
    <property type="match status" value="1"/>
</dbReference>
<evidence type="ECO:0000313" key="5">
    <source>
        <dbReference type="Proteomes" id="UP000192920"/>
    </source>
</evidence>
<protein>
    <submittedName>
        <fullName evidence="4">Polysaccharide deacetylase</fullName>
    </submittedName>
</protein>
<keyword evidence="5" id="KW-1185">Reference proteome</keyword>
<evidence type="ECO:0000256" key="2">
    <source>
        <dbReference type="SAM" id="SignalP"/>
    </source>
</evidence>
<dbReference type="PROSITE" id="PS51677">
    <property type="entry name" value="NODB"/>
    <property type="match status" value="1"/>
</dbReference>
<gene>
    <name evidence="4" type="ORF">SAMN02745746_00954</name>
</gene>
<evidence type="ECO:0000259" key="3">
    <source>
        <dbReference type="PROSITE" id="PS51677"/>
    </source>
</evidence>
<dbReference type="InterPro" id="IPR051398">
    <property type="entry name" value="Polysacch_Deacetylase"/>
</dbReference>
<dbReference type="Proteomes" id="UP000192920">
    <property type="component" value="Unassembled WGS sequence"/>
</dbReference>
<evidence type="ECO:0000313" key="4">
    <source>
        <dbReference type="EMBL" id="SMF05565.1"/>
    </source>
</evidence>
<dbReference type="PANTHER" id="PTHR34216">
    <property type="match status" value="1"/>
</dbReference>
<dbReference type="GO" id="GO:0005975">
    <property type="term" value="P:carbohydrate metabolic process"/>
    <property type="evidence" value="ECO:0007669"/>
    <property type="project" value="InterPro"/>
</dbReference>
<dbReference type="EMBL" id="FXAG01000004">
    <property type="protein sequence ID" value="SMF05565.1"/>
    <property type="molecule type" value="Genomic_DNA"/>
</dbReference>
<dbReference type="AlphaFoldDB" id="A0A1Y6BEM1"/>
<dbReference type="STRING" id="1123014.SAMN02745746_00954"/>
<proteinExistence type="predicted"/>
<dbReference type="Pfam" id="PF01522">
    <property type="entry name" value="Polysacc_deac_1"/>
    <property type="match status" value="1"/>
</dbReference>
<feature type="domain" description="NodB homology" evidence="3">
    <location>
        <begin position="93"/>
        <end position="276"/>
    </location>
</feature>
<dbReference type="GO" id="GO:0016810">
    <property type="term" value="F:hydrolase activity, acting on carbon-nitrogen (but not peptide) bonds"/>
    <property type="evidence" value="ECO:0007669"/>
    <property type="project" value="InterPro"/>
</dbReference>
<sequence length="276" mass="31240">MWMVFMTQRLRRLAWRCGVLAALAGPAMASPAQWRVPILVYHRFAATVTDSMTVRTATFEDHLRVLRSQGYTVIPLRDLLNYLNGRRAGLPAKAVVMTADDGHRSVYQVMYPLVQRYRVPVTLIIYPSAISNARYALTWDELRRMQQSGGVDVQSHSYWHPNFVQERRRLSPEAYRQLVRQQLLRPRQVIAKQLGNTVDLLAWPFGLYDAELMKEAQAAGYQAAFSLEARPVTRGDSLWALPRLLMVDAYDARTFAALLKKNSQPAPSAAPAGVSP</sequence>
<dbReference type="CDD" id="cd10918">
    <property type="entry name" value="CE4_NodB_like_5s_6s"/>
    <property type="match status" value="1"/>
</dbReference>
<dbReference type="SUPFAM" id="SSF88713">
    <property type="entry name" value="Glycoside hydrolase/deacetylase"/>
    <property type="match status" value="1"/>
</dbReference>
<evidence type="ECO:0000256" key="1">
    <source>
        <dbReference type="ARBA" id="ARBA00022729"/>
    </source>
</evidence>
<keyword evidence="1 2" id="KW-0732">Signal</keyword>